<comment type="caution">
    <text evidence="8">The sequence shown here is derived from an EMBL/GenBank/DDBJ whole genome shotgun (WGS) entry which is preliminary data.</text>
</comment>
<dbReference type="InterPro" id="IPR000189">
    <property type="entry name" value="Transglyc_AS"/>
</dbReference>
<dbReference type="Gene3D" id="3.40.190.10">
    <property type="entry name" value="Periplasmic binding protein-like II"/>
    <property type="match status" value="2"/>
</dbReference>
<sequence>MKLRAQIRRSAAPALGAALLLSCAAAQAPAPERDPVTRIRAAGLLRVAVPAPAAEAAVALGPAGMDRDLAAAFAERLGVRMEPVRTAGAAEALARVRSGEADLAAVAMPVVRIRAAGLRPGPVHRSGQAVVVARRGGVRPADLGALHRVYVEAAPGGTGAAALEAVRAAGAPQLLWTEPGGTDDGAVLRRLAEGRAEAAVVDAASLAHHRAFLPGLRAAFELGSPIPLAWALPAGSDTGLAEALADFFDEAFTGGLVAQIEDRHLGHTAHVHPLEIRALRRRLARRLPRYRDLFVEAARRTGMDWRLLAAVGYQESAWNPRAVSPTGVRGIMMLTLATAARVGVASRLDPAESIFGGARHLRSLHERLPASVREPDRTWMALAAYNVGLGHLLDARALAERRGLDPDRWVDVRDTLPLLSRRAWYARTRYGFARGEEAVVYVERIRLFYQQLLRWLDPALAS</sequence>
<evidence type="ECO:0000256" key="6">
    <source>
        <dbReference type="SAM" id="SignalP"/>
    </source>
</evidence>
<dbReference type="AlphaFoldDB" id="A0A3N1Y7U9"/>
<evidence type="ECO:0000256" key="5">
    <source>
        <dbReference type="ARBA" id="ARBA00023237"/>
    </source>
</evidence>
<evidence type="ECO:0000256" key="2">
    <source>
        <dbReference type="ARBA" id="ARBA00007734"/>
    </source>
</evidence>
<dbReference type="Pfam" id="PF01464">
    <property type="entry name" value="SLT"/>
    <property type="match status" value="1"/>
</dbReference>
<dbReference type="PANTHER" id="PTHR35936">
    <property type="entry name" value="MEMBRANE-BOUND LYTIC MUREIN TRANSGLYCOSYLASE F"/>
    <property type="match status" value="1"/>
</dbReference>
<organism evidence="8 9">
    <name type="scientific">Inmirania thermothiophila</name>
    <dbReference type="NCBI Taxonomy" id="1750597"/>
    <lineage>
        <taxon>Bacteria</taxon>
        <taxon>Pseudomonadati</taxon>
        <taxon>Pseudomonadota</taxon>
        <taxon>Gammaproteobacteria</taxon>
        <taxon>Chromatiales</taxon>
        <taxon>Ectothiorhodospiraceae</taxon>
        <taxon>Inmirania</taxon>
    </lineage>
</organism>
<keyword evidence="4 6" id="KW-0732">Signal</keyword>
<protein>
    <submittedName>
        <fullName evidence="8">Membrane-bound lytic murein transglycosylase F</fullName>
    </submittedName>
</protein>
<comment type="similarity">
    <text evidence="3">Belongs to the bacterial solute-binding protein 3 family.</text>
</comment>
<dbReference type="SUPFAM" id="SSF53850">
    <property type="entry name" value="Periplasmic binding protein-like II"/>
    <property type="match status" value="1"/>
</dbReference>
<dbReference type="RefSeq" id="WP_123400444.1">
    <property type="nucleotide sequence ID" value="NZ_RJVI01000001.1"/>
</dbReference>
<dbReference type="Proteomes" id="UP000276634">
    <property type="component" value="Unassembled WGS sequence"/>
</dbReference>
<accession>A0A3N1Y7U9</accession>
<proteinExistence type="inferred from homology"/>
<dbReference type="PROSITE" id="PS51257">
    <property type="entry name" value="PROKAR_LIPOPROTEIN"/>
    <property type="match status" value="1"/>
</dbReference>
<dbReference type="InterPro" id="IPR023346">
    <property type="entry name" value="Lysozyme-like_dom_sf"/>
</dbReference>
<comment type="similarity">
    <text evidence="2">Belongs to the transglycosylase Slt family.</text>
</comment>
<feature type="chain" id="PRO_5018270546" evidence="6">
    <location>
        <begin position="29"/>
        <end position="462"/>
    </location>
</feature>
<evidence type="ECO:0000256" key="1">
    <source>
        <dbReference type="ARBA" id="ARBA00004339"/>
    </source>
</evidence>
<evidence type="ECO:0000256" key="4">
    <source>
        <dbReference type="ARBA" id="ARBA00022729"/>
    </source>
</evidence>
<dbReference type="CDD" id="cd13403">
    <property type="entry name" value="MLTF-like"/>
    <property type="match status" value="1"/>
</dbReference>
<dbReference type="NCBIfam" id="NF008112">
    <property type="entry name" value="PRK10859.1"/>
    <property type="match status" value="1"/>
</dbReference>
<gene>
    <name evidence="8" type="ORF">EDC57_0803</name>
</gene>
<dbReference type="PANTHER" id="PTHR35936:SF32">
    <property type="entry name" value="MEMBRANE-BOUND LYTIC MUREIN TRANSGLYCOSYLASE F"/>
    <property type="match status" value="1"/>
</dbReference>
<dbReference type="SUPFAM" id="SSF53955">
    <property type="entry name" value="Lysozyme-like"/>
    <property type="match status" value="1"/>
</dbReference>
<evidence type="ECO:0000259" key="7">
    <source>
        <dbReference type="SMART" id="SM00062"/>
    </source>
</evidence>
<evidence type="ECO:0000313" key="9">
    <source>
        <dbReference type="Proteomes" id="UP000276634"/>
    </source>
</evidence>
<dbReference type="OrthoDB" id="9815002at2"/>
<dbReference type="Gene3D" id="1.10.530.10">
    <property type="match status" value="1"/>
</dbReference>
<evidence type="ECO:0000313" key="8">
    <source>
        <dbReference type="EMBL" id="ROR34894.1"/>
    </source>
</evidence>
<dbReference type="EMBL" id="RJVI01000001">
    <property type="protein sequence ID" value="ROR34894.1"/>
    <property type="molecule type" value="Genomic_DNA"/>
</dbReference>
<dbReference type="SMART" id="SM00062">
    <property type="entry name" value="PBPb"/>
    <property type="match status" value="1"/>
</dbReference>
<keyword evidence="9" id="KW-1185">Reference proteome</keyword>
<feature type="signal peptide" evidence="6">
    <location>
        <begin position="1"/>
        <end position="28"/>
    </location>
</feature>
<dbReference type="GO" id="GO:0009279">
    <property type="term" value="C:cell outer membrane"/>
    <property type="evidence" value="ECO:0007669"/>
    <property type="project" value="UniProtKB-SubCell"/>
</dbReference>
<dbReference type="InterPro" id="IPR001638">
    <property type="entry name" value="Solute-binding_3/MltF_N"/>
</dbReference>
<name>A0A3N1Y7U9_9GAMM</name>
<keyword evidence="5" id="KW-0472">Membrane</keyword>
<dbReference type="InterPro" id="IPR008258">
    <property type="entry name" value="Transglycosylase_SLT_dom_1"/>
</dbReference>
<comment type="subcellular location">
    <subcellularLocation>
        <location evidence="1">Cell outer membrane</location>
        <topology evidence="1">Peripheral membrane protein</topology>
    </subcellularLocation>
</comment>
<dbReference type="PROSITE" id="PS00922">
    <property type="entry name" value="TRANSGLYCOSYLASE"/>
    <property type="match status" value="1"/>
</dbReference>
<reference evidence="8 9" key="1">
    <citation type="submission" date="2018-11" db="EMBL/GenBank/DDBJ databases">
        <title>Genomic Encyclopedia of Type Strains, Phase IV (KMG-IV): sequencing the most valuable type-strain genomes for metagenomic binning, comparative biology and taxonomic classification.</title>
        <authorList>
            <person name="Goeker M."/>
        </authorList>
    </citation>
    <scope>NUCLEOTIDE SEQUENCE [LARGE SCALE GENOMIC DNA]</scope>
    <source>
        <strain evidence="8 9">DSM 100275</strain>
    </source>
</reference>
<dbReference type="Pfam" id="PF00497">
    <property type="entry name" value="SBP_bac_3"/>
    <property type="match status" value="1"/>
</dbReference>
<feature type="domain" description="Solute-binding protein family 3/N-terminal" evidence="7">
    <location>
        <begin position="44"/>
        <end position="268"/>
    </location>
</feature>
<keyword evidence="5" id="KW-0998">Cell outer membrane</keyword>
<evidence type="ECO:0000256" key="3">
    <source>
        <dbReference type="ARBA" id="ARBA00010333"/>
    </source>
</evidence>
<dbReference type="GO" id="GO:0008933">
    <property type="term" value="F:peptidoglycan lytic transglycosylase activity"/>
    <property type="evidence" value="ECO:0007669"/>
    <property type="project" value="InterPro"/>
</dbReference>
<dbReference type="GO" id="GO:0009253">
    <property type="term" value="P:peptidoglycan catabolic process"/>
    <property type="evidence" value="ECO:0007669"/>
    <property type="project" value="TreeGrafter"/>
</dbReference>